<accession>A0ABN9KQK9</accession>
<evidence type="ECO:0000313" key="4">
    <source>
        <dbReference type="Proteomes" id="UP001176940"/>
    </source>
</evidence>
<reference evidence="3" key="1">
    <citation type="submission" date="2023-07" db="EMBL/GenBank/DDBJ databases">
        <authorList>
            <person name="Stuckert A."/>
        </authorList>
    </citation>
    <scope>NUCLEOTIDE SEQUENCE</scope>
</reference>
<comment type="similarity">
    <text evidence="1">Belongs to the PrpD family.</text>
</comment>
<proteinExistence type="inferred from homology"/>
<dbReference type="InterPro" id="IPR042183">
    <property type="entry name" value="MmgE/PrpD_sf_1"/>
</dbReference>
<evidence type="ECO:0000256" key="1">
    <source>
        <dbReference type="ARBA" id="ARBA00006174"/>
    </source>
</evidence>
<dbReference type="Pfam" id="PF03972">
    <property type="entry name" value="MmgE_PrpD_N"/>
    <property type="match status" value="1"/>
</dbReference>
<name>A0ABN9KQK9_9NEOB</name>
<dbReference type="Proteomes" id="UP001176940">
    <property type="component" value="Unassembled WGS sequence"/>
</dbReference>
<sequence length="139" mass="15735">MEQDERCSRFFFKKVFGKKQSMFVLNAEDGRENTEKVHKLSRRIHKSAVKVIVGNQLEDSVTGSFASFIDGIRPEHLSDVVHHRCKRMILDNIGVGLVGSNTHVFRIVVKYCQDLHFSSFGNSAFCSVYGQKGLKLSPT</sequence>
<dbReference type="EMBL" id="CAUEEQ010001481">
    <property type="protein sequence ID" value="CAJ0919932.1"/>
    <property type="molecule type" value="Genomic_DNA"/>
</dbReference>
<dbReference type="SUPFAM" id="SSF103378">
    <property type="entry name" value="2-methylcitrate dehydratase PrpD"/>
    <property type="match status" value="1"/>
</dbReference>
<feature type="domain" description="MmgE/PrpD N-terminal" evidence="2">
    <location>
        <begin position="64"/>
        <end position="118"/>
    </location>
</feature>
<dbReference type="InterPro" id="IPR005656">
    <property type="entry name" value="MmgE_PrpD"/>
</dbReference>
<evidence type="ECO:0000313" key="3">
    <source>
        <dbReference type="EMBL" id="CAJ0919932.1"/>
    </source>
</evidence>
<protein>
    <recommendedName>
        <fullName evidence="2">MmgE/PrpD N-terminal domain-containing protein</fullName>
    </recommendedName>
</protein>
<dbReference type="Gene3D" id="1.10.4100.10">
    <property type="entry name" value="2-methylcitrate dehydratase PrpD"/>
    <property type="match status" value="1"/>
</dbReference>
<dbReference type="InterPro" id="IPR045336">
    <property type="entry name" value="MmgE_PrpD_N"/>
</dbReference>
<evidence type="ECO:0000259" key="2">
    <source>
        <dbReference type="Pfam" id="PF03972"/>
    </source>
</evidence>
<organism evidence="3 4">
    <name type="scientific">Ranitomeya imitator</name>
    <name type="common">mimic poison frog</name>
    <dbReference type="NCBI Taxonomy" id="111125"/>
    <lineage>
        <taxon>Eukaryota</taxon>
        <taxon>Metazoa</taxon>
        <taxon>Chordata</taxon>
        <taxon>Craniata</taxon>
        <taxon>Vertebrata</taxon>
        <taxon>Euteleostomi</taxon>
        <taxon>Amphibia</taxon>
        <taxon>Batrachia</taxon>
        <taxon>Anura</taxon>
        <taxon>Neobatrachia</taxon>
        <taxon>Hyloidea</taxon>
        <taxon>Dendrobatidae</taxon>
        <taxon>Dendrobatinae</taxon>
        <taxon>Ranitomeya</taxon>
    </lineage>
</organism>
<feature type="non-terminal residue" evidence="3">
    <location>
        <position position="139"/>
    </location>
</feature>
<dbReference type="InterPro" id="IPR036148">
    <property type="entry name" value="MmgE/PrpD_sf"/>
</dbReference>
<dbReference type="PANTHER" id="PTHR16943:SF14">
    <property type="entry name" value="CIS-ACONITATE DECARBOXYLASE"/>
    <property type="match status" value="1"/>
</dbReference>
<keyword evidence="4" id="KW-1185">Reference proteome</keyword>
<gene>
    <name evidence="3" type="ORF">RIMI_LOCUS1153254</name>
</gene>
<comment type="caution">
    <text evidence="3">The sequence shown here is derived from an EMBL/GenBank/DDBJ whole genome shotgun (WGS) entry which is preliminary data.</text>
</comment>
<dbReference type="PANTHER" id="PTHR16943">
    <property type="entry name" value="2-METHYLCITRATE DEHYDRATASE-RELATED"/>
    <property type="match status" value="1"/>
</dbReference>